<dbReference type="Proteomes" id="UP000887578">
    <property type="component" value="Unplaced"/>
</dbReference>
<keyword evidence="1" id="KW-1185">Reference proteome</keyword>
<proteinExistence type="predicted"/>
<evidence type="ECO:0000313" key="2">
    <source>
        <dbReference type="WBParaSite" id="PDA_v2.g28925.t1"/>
    </source>
</evidence>
<protein>
    <submittedName>
        <fullName evidence="2">Uncharacterized protein</fullName>
    </submittedName>
</protein>
<name>A0A914QNH1_9BILA</name>
<dbReference type="WBParaSite" id="PDA_v2.g28925.t1">
    <property type="protein sequence ID" value="PDA_v2.g28925.t1"/>
    <property type="gene ID" value="PDA_v2.g28925"/>
</dbReference>
<evidence type="ECO:0000313" key="1">
    <source>
        <dbReference type="Proteomes" id="UP000887578"/>
    </source>
</evidence>
<accession>A0A914QNH1</accession>
<organism evidence="1 2">
    <name type="scientific">Panagrolaimus davidi</name>
    <dbReference type="NCBI Taxonomy" id="227884"/>
    <lineage>
        <taxon>Eukaryota</taxon>
        <taxon>Metazoa</taxon>
        <taxon>Ecdysozoa</taxon>
        <taxon>Nematoda</taxon>
        <taxon>Chromadorea</taxon>
        <taxon>Rhabditida</taxon>
        <taxon>Tylenchina</taxon>
        <taxon>Panagrolaimomorpha</taxon>
        <taxon>Panagrolaimoidea</taxon>
        <taxon>Panagrolaimidae</taxon>
        <taxon>Panagrolaimus</taxon>
    </lineage>
</organism>
<dbReference type="AlphaFoldDB" id="A0A914QNH1"/>
<reference evidence="2" key="1">
    <citation type="submission" date="2022-11" db="UniProtKB">
        <authorList>
            <consortium name="WormBaseParasite"/>
        </authorList>
    </citation>
    <scope>IDENTIFICATION</scope>
</reference>
<sequence>MAVEQTILNEDMEVDQRIVNEERYENENGEHMESNVFVTYSDHNLAEIYASLIDKNDNDLKKLLPSLICDTETYVHDLEKEGKGFAFKIKGHYLDFHKHAVCNFKSDKVIMKGIKRLEKLWKMLDIFYDFDQMEDKQAEVCKCYSN</sequence>